<keyword evidence="1" id="KW-0489">Methyltransferase</keyword>
<dbReference type="PIRSF" id="PIRSF004553">
    <property type="entry name" value="CHP00095"/>
    <property type="match status" value="1"/>
</dbReference>
<dbReference type="InterPro" id="IPR004398">
    <property type="entry name" value="RNA_MeTrfase_RsmD"/>
</dbReference>
<dbReference type="InterPro" id="IPR002052">
    <property type="entry name" value="DNA_methylase_N6_adenine_CS"/>
</dbReference>
<dbReference type="NCBIfam" id="TIGR00095">
    <property type="entry name" value="16S rRNA (guanine(966)-N(2))-methyltransferase RsmD"/>
    <property type="match status" value="1"/>
</dbReference>
<evidence type="ECO:0000313" key="4">
    <source>
        <dbReference type="EMBL" id="CAB4774739.1"/>
    </source>
</evidence>
<feature type="region of interest" description="Disordered" evidence="3">
    <location>
        <begin position="1"/>
        <end position="25"/>
    </location>
</feature>
<dbReference type="AlphaFoldDB" id="A0A6J6VTZ4"/>
<dbReference type="GO" id="GO:0008168">
    <property type="term" value="F:methyltransferase activity"/>
    <property type="evidence" value="ECO:0007669"/>
    <property type="project" value="UniProtKB-KW"/>
</dbReference>
<name>A0A6J6VTZ4_9ZZZZ</name>
<dbReference type="PROSITE" id="PS00092">
    <property type="entry name" value="N6_MTASE"/>
    <property type="match status" value="1"/>
</dbReference>
<dbReference type="CDD" id="cd02440">
    <property type="entry name" value="AdoMet_MTases"/>
    <property type="match status" value="1"/>
</dbReference>
<sequence length="177" mass="18901">MRVVAGELRGRRLLTPSGNDTRPTTDKVRQAVFNALDSAGLVNDTVVVDLFSGSGAMGIEALSRGARTCTFVERDRVAVETIRANLAALGLVGRARVVLGDAAKICGQLGPVDLVIADPPYLFEAWETLLDSVSAATVVAESDREIPAPPGWEVARSRRYGRTVITWLHRASSESNG</sequence>
<dbReference type="EMBL" id="CAEZYY010000074">
    <property type="protein sequence ID" value="CAB4774739.1"/>
    <property type="molecule type" value="Genomic_DNA"/>
</dbReference>
<dbReference type="PANTHER" id="PTHR43542">
    <property type="entry name" value="METHYLTRANSFERASE"/>
    <property type="match status" value="1"/>
</dbReference>
<accession>A0A6J6VTZ4</accession>
<gene>
    <name evidence="4" type="ORF">UFOPK2806_02641</name>
</gene>
<organism evidence="4">
    <name type="scientific">freshwater metagenome</name>
    <dbReference type="NCBI Taxonomy" id="449393"/>
    <lineage>
        <taxon>unclassified sequences</taxon>
        <taxon>metagenomes</taxon>
        <taxon>ecological metagenomes</taxon>
    </lineage>
</organism>
<dbReference type="GO" id="GO:0003676">
    <property type="term" value="F:nucleic acid binding"/>
    <property type="evidence" value="ECO:0007669"/>
    <property type="project" value="InterPro"/>
</dbReference>
<keyword evidence="2" id="KW-0808">Transferase</keyword>
<evidence type="ECO:0000256" key="2">
    <source>
        <dbReference type="ARBA" id="ARBA00022679"/>
    </source>
</evidence>
<evidence type="ECO:0000256" key="1">
    <source>
        <dbReference type="ARBA" id="ARBA00022603"/>
    </source>
</evidence>
<evidence type="ECO:0000256" key="3">
    <source>
        <dbReference type="SAM" id="MobiDB-lite"/>
    </source>
</evidence>
<dbReference type="InterPro" id="IPR029063">
    <property type="entry name" value="SAM-dependent_MTases_sf"/>
</dbReference>
<proteinExistence type="predicted"/>
<dbReference type="SUPFAM" id="SSF53335">
    <property type="entry name" value="S-adenosyl-L-methionine-dependent methyltransferases"/>
    <property type="match status" value="1"/>
</dbReference>
<dbReference type="Pfam" id="PF03602">
    <property type="entry name" value="Cons_hypoth95"/>
    <property type="match status" value="1"/>
</dbReference>
<dbReference type="PANTHER" id="PTHR43542:SF1">
    <property type="entry name" value="METHYLTRANSFERASE"/>
    <property type="match status" value="1"/>
</dbReference>
<dbReference type="GO" id="GO:0031167">
    <property type="term" value="P:rRNA methylation"/>
    <property type="evidence" value="ECO:0007669"/>
    <property type="project" value="InterPro"/>
</dbReference>
<dbReference type="Gene3D" id="3.40.50.150">
    <property type="entry name" value="Vaccinia Virus protein VP39"/>
    <property type="match status" value="1"/>
</dbReference>
<reference evidence="4" key="1">
    <citation type="submission" date="2020-05" db="EMBL/GenBank/DDBJ databases">
        <authorList>
            <person name="Chiriac C."/>
            <person name="Salcher M."/>
            <person name="Ghai R."/>
            <person name="Kavagutti S V."/>
        </authorList>
    </citation>
    <scope>NUCLEOTIDE SEQUENCE</scope>
</reference>
<protein>
    <submittedName>
        <fullName evidence="4">Unannotated protein</fullName>
    </submittedName>
</protein>